<protein>
    <recommendedName>
        <fullName evidence="1">VOC domain-containing protein</fullName>
    </recommendedName>
</protein>
<dbReference type="PANTHER" id="PTHR43279">
    <property type="entry name" value="CATECHOL-2,3-DIOXYGENASE"/>
    <property type="match status" value="1"/>
</dbReference>
<proteinExistence type="predicted"/>
<dbReference type="Pfam" id="PF00903">
    <property type="entry name" value="Glyoxalase"/>
    <property type="match status" value="1"/>
</dbReference>
<organism evidence="2 3">
    <name type="scientific">Candidatus Xianfuyuplasma coldseepsis</name>
    <dbReference type="NCBI Taxonomy" id="2782163"/>
    <lineage>
        <taxon>Bacteria</taxon>
        <taxon>Bacillati</taxon>
        <taxon>Mycoplasmatota</taxon>
        <taxon>Mollicutes</taxon>
        <taxon>Candidatus Izemoplasmatales</taxon>
        <taxon>Candidatus Izemoplasmataceae</taxon>
        <taxon>Candidatus Xianfuyuplasma</taxon>
    </lineage>
</organism>
<evidence type="ECO:0000313" key="2">
    <source>
        <dbReference type="EMBL" id="QMS84621.1"/>
    </source>
</evidence>
<dbReference type="InterPro" id="IPR037523">
    <property type="entry name" value="VOC_core"/>
</dbReference>
<dbReference type="AlphaFoldDB" id="A0A7L7KPB5"/>
<dbReference type="PANTHER" id="PTHR43279:SF1">
    <property type="entry name" value="CATECHOL-2,3-DIOXYGENASE"/>
    <property type="match status" value="1"/>
</dbReference>
<feature type="domain" description="VOC" evidence="1">
    <location>
        <begin position="11"/>
        <end position="125"/>
    </location>
</feature>
<dbReference type="Proteomes" id="UP000514720">
    <property type="component" value="Chromosome"/>
</dbReference>
<gene>
    <name evidence="2" type="ORF">G4Z02_02270</name>
</gene>
<sequence length="279" mass="31787">MSNYHTQEVPHITHVELHVQQLQLMSNFYQQVIGLQQIEADLHHTVLGSNGVPRITLTKTNNNPLRNSAGLYHIAFLLSSLPSLSRWLHYNINRGTPIYGASDHHVSKAMYFTDPEGNGIEVYADTSDDTWYDKNHTIHMGTYPLDVDELLALDTNKWNPQEEEIQIGHLHLRAKNLDKVESFYSTLGFQKTVDLGSAKFLSYQGYHHHIAVNSWGSHRLEEYDSSQPGIASYTISMPDNIYQKLSLKGIKVNGLDTLERKPTRYITDPIGIRVYITSI</sequence>
<keyword evidence="3" id="KW-1185">Reference proteome</keyword>
<dbReference type="Gene3D" id="3.10.180.10">
    <property type="entry name" value="2,3-Dihydroxybiphenyl 1,2-Dioxygenase, domain 1"/>
    <property type="match status" value="2"/>
</dbReference>
<reference evidence="2 3" key="1">
    <citation type="submission" date="2020-02" db="EMBL/GenBank/DDBJ databases">
        <authorList>
            <person name="Zheng R.K."/>
            <person name="Sun C.M."/>
        </authorList>
    </citation>
    <scope>NUCLEOTIDE SEQUENCE [LARGE SCALE GENOMIC DNA]</scope>
    <source>
        <strain evidence="3">zrk13</strain>
    </source>
</reference>
<dbReference type="KEGG" id="xcl:G4Z02_02270"/>
<dbReference type="InterPro" id="IPR004360">
    <property type="entry name" value="Glyas_Fos-R_dOase_dom"/>
</dbReference>
<dbReference type="SUPFAM" id="SSF54593">
    <property type="entry name" value="Glyoxalase/Bleomycin resistance protein/Dihydroxybiphenyl dioxygenase"/>
    <property type="match status" value="2"/>
</dbReference>
<dbReference type="EMBL" id="CP048914">
    <property type="protein sequence ID" value="QMS84621.1"/>
    <property type="molecule type" value="Genomic_DNA"/>
</dbReference>
<name>A0A7L7KPB5_9MOLU</name>
<accession>A0A7L7KPB5</accession>
<evidence type="ECO:0000259" key="1">
    <source>
        <dbReference type="PROSITE" id="PS51819"/>
    </source>
</evidence>
<dbReference type="PROSITE" id="PS51819">
    <property type="entry name" value="VOC"/>
    <property type="match status" value="1"/>
</dbReference>
<evidence type="ECO:0000313" key="3">
    <source>
        <dbReference type="Proteomes" id="UP000514720"/>
    </source>
</evidence>
<dbReference type="InterPro" id="IPR029068">
    <property type="entry name" value="Glyas_Bleomycin-R_OHBP_Dase"/>
</dbReference>
<dbReference type="RefSeq" id="WP_258878240.1">
    <property type="nucleotide sequence ID" value="NZ_CP048914.1"/>
</dbReference>